<dbReference type="GO" id="GO:0032259">
    <property type="term" value="P:methylation"/>
    <property type="evidence" value="ECO:0007669"/>
    <property type="project" value="UniProtKB-KW"/>
</dbReference>
<dbReference type="PANTHER" id="PTHR44068">
    <property type="entry name" value="ZGC:194242"/>
    <property type="match status" value="1"/>
</dbReference>
<evidence type="ECO:0000256" key="1">
    <source>
        <dbReference type="ARBA" id="ARBA00022679"/>
    </source>
</evidence>
<dbReference type="CDD" id="cd02440">
    <property type="entry name" value="AdoMet_MTases"/>
    <property type="match status" value="1"/>
</dbReference>
<keyword evidence="3" id="KW-0489">Methyltransferase</keyword>
<name>A0A1Y6B9Y7_9PROT</name>
<accession>A0A1Y6B9Y7</accession>
<dbReference type="InterPro" id="IPR013216">
    <property type="entry name" value="Methyltransf_11"/>
</dbReference>
<evidence type="ECO:0000313" key="3">
    <source>
        <dbReference type="EMBL" id="SME89378.1"/>
    </source>
</evidence>
<evidence type="ECO:0000313" key="4">
    <source>
        <dbReference type="Proteomes" id="UP000192917"/>
    </source>
</evidence>
<gene>
    <name evidence="3" type="ORF">SAMN05428998_101206</name>
</gene>
<sequence>MAGESVTDHYARVGRLAPRILELAAAATGGARPSAADLAAFDQLHPRGREATDEVADLVEWRGLARFLDLGCGLGGPARYLAETRGVPAVGIDLTESFCADARALAEATGTEAVFACADATRLPFADASFPLVLTQAASMNIPDKAALYREVARVLAPGGRFLLHDVQLGPAEAPRFPVPWASEPANSHLLPPAAIRGLIEAAGLACRRWDDRTAEVRAGIEAQRRRAAELKAAGRELPPGAHTLQGPEFREMAANLARNLAEGRIVVTTGLFERPA</sequence>
<dbReference type="Pfam" id="PF08241">
    <property type="entry name" value="Methyltransf_11"/>
    <property type="match status" value="1"/>
</dbReference>
<keyword evidence="4" id="KW-1185">Reference proteome</keyword>
<reference evidence="3 4" key="1">
    <citation type="submission" date="2017-04" db="EMBL/GenBank/DDBJ databases">
        <authorList>
            <person name="Afonso C.L."/>
            <person name="Miller P.J."/>
            <person name="Scott M.A."/>
            <person name="Spackman E."/>
            <person name="Goraichik I."/>
            <person name="Dimitrov K.M."/>
            <person name="Suarez D.L."/>
            <person name="Swayne D.E."/>
        </authorList>
    </citation>
    <scope>NUCLEOTIDE SEQUENCE [LARGE SCALE GENOMIC DNA]</scope>
    <source>
        <strain evidence="3 4">USBA 355</strain>
    </source>
</reference>
<dbReference type="Proteomes" id="UP000192917">
    <property type="component" value="Unassembled WGS sequence"/>
</dbReference>
<dbReference type="AlphaFoldDB" id="A0A1Y6B9Y7"/>
<keyword evidence="1 3" id="KW-0808">Transferase</keyword>
<evidence type="ECO:0000259" key="2">
    <source>
        <dbReference type="Pfam" id="PF08241"/>
    </source>
</evidence>
<dbReference type="PANTHER" id="PTHR44068:SF11">
    <property type="entry name" value="GERANYL DIPHOSPHATE 2-C-METHYLTRANSFERASE"/>
    <property type="match status" value="1"/>
</dbReference>
<feature type="domain" description="Methyltransferase type 11" evidence="2">
    <location>
        <begin position="68"/>
        <end position="163"/>
    </location>
</feature>
<dbReference type="InterPro" id="IPR050447">
    <property type="entry name" value="Erg6_SMT_methyltransf"/>
</dbReference>
<dbReference type="EMBL" id="FWZX01000001">
    <property type="protein sequence ID" value="SME89378.1"/>
    <property type="molecule type" value="Genomic_DNA"/>
</dbReference>
<dbReference type="SUPFAM" id="SSF53335">
    <property type="entry name" value="S-adenosyl-L-methionine-dependent methyltransferases"/>
    <property type="match status" value="1"/>
</dbReference>
<dbReference type="GO" id="GO:0008757">
    <property type="term" value="F:S-adenosylmethionine-dependent methyltransferase activity"/>
    <property type="evidence" value="ECO:0007669"/>
    <property type="project" value="InterPro"/>
</dbReference>
<proteinExistence type="predicted"/>
<protein>
    <submittedName>
        <fullName evidence="3">Methyltransferase domain-containing protein</fullName>
    </submittedName>
</protein>
<dbReference type="Gene3D" id="3.40.50.150">
    <property type="entry name" value="Vaccinia Virus protein VP39"/>
    <property type="match status" value="1"/>
</dbReference>
<dbReference type="RefSeq" id="WP_085120564.1">
    <property type="nucleotide sequence ID" value="NZ_FWZX01000001.1"/>
</dbReference>
<dbReference type="STRING" id="560819.SAMN05428998_101206"/>
<organism evidence="3 4">
    <name type="scientific">Tistlia consotensis USBA 355</name>
    <dbReference type="NCBI Taxonomy" id="560819"/>
    <lineage>
        <taxon>Bacteria</taxon>
        <taxon>Pseudomonadati</taxon>
        <taxon>Pseudomonadota</taxon>
        <taxon>Alphaproteobacteria</taxon>
        <taxon>Rhodospirillales</taxon>
        <taxon>Rhodovibrionaceae</taxon>
        <taxon>Tistlia</taxon>
    </lineage>
</organism>
<dbReference type="InterPro" id="IPR029063">
    <property type="entry name" value="SAM-dependent_MTases_sf"/>
</dbReference>